<keyword evidence="2 8" id="KW-0812">Transmembrane</keyword>
<keyword evidence="4 8" id="KW-1133">Transmembrane helix</keyword>
<dbReference type="GO" id="GO:0046873">
    <property type="term" value="F:metal ion transmembrane transporter activity"/>
    <property type="evidence" value="ECO:0007669"/>
    <property type="project" value="InterPro"/>
</dbReference>
<feature type="transmembrane region" description="Helical" evidence="8">
    <location>
        <begin position="78"/>
        <end position="98"/>
    </location>
</feature>
<dbReference type="InterPro" id="IPR045863">
    <property type="entry name" value="CorA_TM1_TM2"/>
</dbReference>
<reference evidence="9 10" key="1">
    <citation type="journal article" date="2018" name="Nat. Ecol. Evol.">
        <title>Pezizomycetes genomes reveal the molecular basis of ectomycorrhizal truffle lifestyle.</title>
        <authorList>
            <person name="Murat C."/>
            <person name="Payen T."/>
            <person name="Noel B."/>
            <person name="Kuo A."/>
            <person name="Morin E."/>
            <person name="Chen J."/>
            <person name="Kohler A."/>
            <person name="Krizsan K."/>
            <person name="Balestrini R."/>
            <person name="Da Silva C."/>
            <person name="Montanini B."/>
            <person name="Hainaut M."/>
            <person name="Levati E."/>
            <person name="Barry K.W."/>
            <person name="Belfiori B."/>
            <person name="Cichocki N."/>
            <person name="Clum A."/>
            <person name="Dockter R.B."/>
            <person name="Fauchery L."/>
            <person name="Guy J."/>
            <person name="Iotti M."/>
            <person name="Le Tacon F."/>
            <person name="Lindquist E.A."/>
            <person name="Lipzen A."/>
            <person name="Malagnac F."/>
            <person name="Mello A."/>
            <person name="Molinier V."/>
            <person name="Miyauchi S."/>
            <person name="Poulain J."/>
            <person name="Riccioni C."/>
            <person name="Rubini A."/>
            <person name="Sitrit Y."/>
            <person name="Splivallo R."/>
            <person name="Traeger S."/>
            <person name="Wang M."/>
            <person name="Zifcakova L."/>
            <person name="Wipf D."/>
            <person name="Zambonelli A."/>
            <person name="Paolocci F."/>
            <person name="Nowrousian M."/>
            <person name="Ottonello S."/>
            <person name="Baldrian P."/>
            <person name="Spatafora J.W."/>
            <person name="Henrissat B."/>
            <person name="Nagy L.G."/>
            <person name="Aury J.M."/>
            <person name="Wincker P."/>
            <person name="Grigoriev I.V."/>
            <person name="Bonfante P."/>
            <person name="Martin F.M."/>
        </authorList>
    </citation>
    <scope>NUCLEOTIDE SEQUENCE [LARGE SCALE GENOMIC DNA]</scope>
    <source>
        <strain evidence="9 10">RN42</strain>
    </source>
</reference>
<dbReference type="InterPro" id="IPR036770">
    <property type="entry name" value="Ankyrin_rpt-contain_sf"/>
</dbReference>
<dbReference type="Gene3D" id="1.20.58.340">
    <property type="entry name" value="Magnesium transport protein CorA, transmembrane region"/>
    <property type="match status" value="1"/>
</dbReference>
<feature type="compositionally biased region" description="Low complexity" evidence="7">
    <location>
        <begin position="140"/>
        <end position="149"/>
    </location>
</feature>
<feature type="transmembrane region" description="Helical" evidence="8">
    <location>
        <begin position="48"/>
        <end position="66"/>
    </location>
</feature>
<keyword evidence="5" id="KW-0040">ANK repeat</keyword>
<keyword evidence="6 8" id="KW-0472">Membrane</keyword>
<dbReference type="InterPro" id="IPR002523">
    <property type="entry name" value="MgTranspt_CorA/ZnTranspt_ZntB"/>
</dbReference>
<dbReference type="SUPFAM" id="SSF144083">
    <property type="entry name" value="Magnesium transport protein CorA, transmembrane region"/>
    <property type="match status" value="1"/>
</dbReference>
<dbReference type="PANTHER" id="PTHR24198">
    <property type="entry name" value="ANKYRIN REPEAT AND PROTEIN KINASE DOMAIN-CONTAINING PROTEIN"/>
    <property type="match status" value="1"/>
</dbReference>
<evidence type="ECO:0000313" key="9">
    <source>
        <dbReference type="EMBL" id="RPA72775.1"/>
    </source>
</evidence>
<evidence type="ECO:0000313" key="10">
    <source>
        <dbReference type="Proteomes" id="UP000275078"/>
    </source>
</evidence>
<accession>A0A3N4HF20</accession>
<evidence type="ECO:0000256" key="7">
    <source>
        <dbReference type="SAM" id="MobiDB-lite"/>
    </source>
</evidence>
<feature type="region of interest" description="Disordered" evidence="7">
    <location>
        <begin position="618"/>
        <end position="662"/>
    </location>
</feature>
<name>A0A3N4HF20_ASCIM</name>
<evidence type="ECO:0000256" key="3">
    <source>
        <dbReference type="ARBA" id="ARBA00022737"/>
    </source>
</evidence>
<sequence length="662" mass="74203">MPVSRRQMMKLRHDLVGRVNDLFSRTSDILTIEVGRRTYAQNSSVKRLAWVNIIFLPMIFASGIFGMNVGPFKNYPDLAMYVAFSIPLSIFVFVTIYASRKYYAILRWIQPYTRSLHRNLATRPVDPERGVLLSPRPAPSRDASAPAADGSTTLERRLTHAIAEDARGTVQQLLPRLNLRSDRRLSDLLCNKAAAVGAKEILHLLLDNGACIDGFEASRGFPLLAATEAGREDTVKELTKRGADVWRAKPDGEDCFIVAARKGSCEILKLLLDRVKVNRESVASRLNTTVPYFFRKHELQNRRFQNWNVYQHAVSSGNLNCIKLLINRQQKIARQITPSDEKSLLMFESVYRNLNLLKYLVEESGADPDHSDKQSRNCLFHAASFLQKKVSTVGTGSDASTHVLGVMKWLAKHKERTLPVSELKKRLKPTILLLVDIHRFLNPENQQVCRQLLEWILITKSFGLNSRWMIGPCSISCLAYSVWKKDREMILWLVGRGAGTTEHDFKDTGITENDQIHYINSTEYAIATCTDTDKDEKDIEIVLALLSRSHGKIAIPTIQDGSGHIKHVLPYDFAATHGKTELAKAIADLRDGNERVPLRQAGGNDGEELEQQWWDVEAQGPSIGGPSGEESAWIGSSSASQGNTGEHTGHEAFELQPMQPSP</sequence>
<comment type="subcellular location">
    <subcellularLocation>
        <location evidence="1">Membrane</location>
        <topology evidence="1">Multi-pass membrane protein</topology>
    </subcellularLocation>
</comment>
<dbReference type="Gene3D" id="1.25.40.20">
    <property type="entry name" value="Ankyrin repeat-containing domain"/>
    <property type="match status" value="2"/>
</dbReference>
<evidence type="ECO:0000256" key="2">
    <source>
        <dbReference type="ARBA" id="ARBA00022692"/>
    </source>
</evidence>
<dbReference type="STRING" id="1160509.A0A3N4HF20"/>
<dbReference type="OrthoDB" id="4772757at2759"/>
<keyword evidence="3" id="KW-0677">Repeat</keyword>
<organism evidence="9 10">
    <name type="scientific">Ascobolus immersus RN42</name>
    <dbReference type="NCBI Taxonomy" id="1160509"/>
    <lineage>
        <taxon>Eukaryota</taxon>
        <taxon>Fungi</taxon>
        <taxon>Dikarya</taxon>
        <taxon>Ascomycota</taxon>
        <taxon>Pezizomycotina</taxon>
        <taxon>Pezizomycetes</taxon>
        <taxon>Pezizales</taxon>
        <taxon>Ascobolaceae</taxon>
        <taxon>Ascobolus</taxon>
    </lineage>
</organism>
<evidence type="ECO:0000256" key="6">
    <source>
        <dbReference type="ARBA" id="ARBA00023136"/>
    </source>
</evidence>
<proteinExistence type="predicted"/>
<dbReference type="Pfam" id="PF01544">
    <property type="entry name" value="CorA"/>
    <property type="match status" value="1"/>
</dbReference>
<dbReference type="GO" id="GO:0016020">
    <property type="term" value="C:membrane"/>
    <property type="evidence" value="ECO:0007669"/>
    <property type="project" value="UniProtKB-SubCell"/>
</dbReference>
<keyword evidence="10" id="KW-1185">Reference proteome</keyword>
<gene>
    <name evidence="9" type="ORF">BJ508DRAFT_419309</name>
</gene>
<evidence type="ECO:0000256" key="1">
    <source>
        <dbReference type="ARBA" id="ARBA00004141"/>
    </source>
</evidence>
<dbReference type="SUPFAM" id="SSF48403">
    <property type="entry name" value="Ankyrin repeat"/>
    <property type="match status" value="1"/>
</dbReference>
<feature type="compositionally biased region" description="Polar residues" evidence="7">
    <location>
        <begin position="634"/>
        <end position="646"/>
    </location>
</feature>
<dbReference type="PANTHER" id="PTHR24198:SF165">
    <property type="entry name" value="ANKYRIN REPEAT-CONTAINING PROTEIN-RELATED"/>
    <property type="match status" value="1"/>
</dbReference>
<evidence type="ECO:0000256" key="5">
    <source>
        <dbReference type="ARBA" id="ARBA00023043"/>
    </source>
</evidence>
<dbReference type="InterPro" id="IPR002110">
    <property type="entry name" value="Ankyrin_rpt"/>
</dbReference>
<dbReference type="AlphaFoldDB" id="A0A3N4HF20"/>
<dbReference type="SMART" id="SM00248">
    <property type="entry name" value="ANK"/>
    <property type="match status" value="5"/>
</dbReference>
<evidence type="ECO:0000256" key="4">
    <source>
        <dbReference type="ARBA" id="ARBA00022989"/>
    </source>
</evidence>
<evidence type="ECO:0000256" key="8">
    <source>
        <dbReference type="SAM" id="Phobius"/>
    </source>
</evidence>
<dbReference type="EMBL" id="ML119847">
    <property type="protein sequence ID" value="RPA72775.1"/>
    <property type="molecule type" value="Genomic_DNA"/>
</dbReference>
<dbReference type="Proteomes" id="UP000275078">
    <property type="component" value="Unassembled WGS sequence"/>
</dbReference>
<dbReference type="Pfam" id="PF12796">
    <property type="entry name" value="Ank_2"/>
    <property type="match status" value="1"/>
</dbReference>
<protein>
    <submittedName>
        <fullName evidence="9">Ankyrin</fullName>
    </submittedName>
</protein>
<feature type="region of interest" description="Disordered" evidence="7">
    <location>
        <begin position="127"/>
        <end position="151"/>
    </location>
</feature>